<keyword evidence="3" id="KW-1185">Reference proteome</keyword>
<dbReference type="PANTHER" id="PTHR10285">
    <property type="entry name" value="URIDINE KINASE"/>
    <property type="match status" value="1"/>
</dbReference>
<dbReference type="InterPro" id="IPR027417">
    <property type="entry name" value="P-loop_NTPase"/>
</dbReference>
<name>A0A507E392_9FUNG</name>
<sequence length="246" mass="27246">MESSMGRSKQSAMRPILVGIGGVSCSGKSTLTDRLAKVLPVHVIYQDKFFKKSDHIPVIDGVQDWDSPDSMDMEAFAARLREVHKRGSAKASTRNEPGYNDPSPPTDISPKVISKLQSQWAASPRLPIYLIDGFLLYASEAIFQQLDIKVFVTAQYGTLEARRAARTGYMTSGGTWKDPPGYFREVVWPAYLRYNNKVLRAVAGEKVEGLDGLVVVDTDAKSVEECVCVVAETIFKMMSQRKDVCS</sequence>
<proteinExistence type="predicted"/>
<organism evidence="2 3">
    <name type="scientific">Powellomyces hirtus</name>
    <dbReference type="NCBI Taxonomy" id="109895"/>
    <lineage>
        <taxon>Eukaryota</taxon>
        <taxon>Fungi</taxon>
        <taxon>Fungi incertae sedis</taxon>
        <taxon>Chytridiomycota</taxon>
        <taxon>Chytridiomycota incertae sedis</taxon>
        <taxon>Chytridiomycetes</taxon>
        <taxon>Spizellomycetales</taxon>
        <taxon>Powellomycetaceae</taxon>
        <taxon>Powellomyces</taxon>
    </lineage>
</organism>
<evidence type="ECO:0000313" key="3">
    <source>
        <dbReference type="Proteomes" id="UP000318582"/>
    </source>
</evidence>
<dbReference type="PROSITE" id="PS51257">
    <property type="entry name" value="PROKAR_LIPOPROTEIN"/>
    <property type="match status" value="1"/>
</dbReference>
<accession>A0A507E392</accession>
<dbReference type="EMBL" id="QEAQ01000047">
    <property type="protein sequence ID" value="TPX57795.1"/>
    <property type="molecule type" value="Genomic_DNA"/>
</dbReference>
<evidence type="ECO:0000256" key="1">
    <source>
        <dbReference type="SAM" id="MobiDB-lite"/>
    </source>
</evidence>
<dbReference type="Proteomes" id="UP000318582">
    <property type="component" value="Unassembled WGS sequence"/>
</dbReference>
<evidence type="ECO:0000313" key="2">
    <source>
        <dbReference type="EMBL" id="TPX57795.1"/>
    </source>
</evidence>
<evidence type="ECO:0008006" key="4">
    <source>
        <dbReference type="Google" id="ProtNLM"/>
    </source>
</evidence>
<dbReference type="CDD" id="cd02024">
    <property type="entry name" value="NRK1"/>
    <property type="match status" value="1"/>
</dbReference>
<dbReference type="AlphaFoldDB" id="A0A507E392"/>
<comment type="caution">
    <text evidence="2">The sequence shown here is derived from an EMBL/GenBank/DDBJ whole genome shotgun (WGS) entry which is preliminary data.</text>
</comment>
<feature type="region of interest" description="Disordered" evidence="1">
    <location>
        <begin position="86"/>
        <end position="107"/>
    </location>
</feature>
<reference evidence="2 3" key="1">
    <citation type="journal article" date="2019" name="Sci. Rep.">
        <title>Comparative genomics of chytrid fungi reveal insights into the obligate biotrophic and pathogenic lifestyle of Synchytrium endobioticum.</title>
        <authorList>
            <person name="van de Vossenberg B.T.L.H."/>
            <person name="Warris S."/>
            <person name="Nguyen H.D.T."/>
            <person name="van Gent-Pelzer M.P.E."/>
            <person name="Joly D.L."/>
            <person name="van de Geest H.C."/>
            <person name="Bonants P.J.M."/>
            <person name="Smith D.S."/>
            <person name="Levesque C.A."/>
            <person name="van der Lee T.A.J."/>
        </authorList>
    </citation>
    <scope>NUCLEOTIDE SEQUENCE [LARGE SCALE GENOMIC DNA]</scope>
    <source>
        <strain evidence="2 3">CBS 809.83</strain>
    </source>
</reference>
<dbReference type="STRING" id="109895.A0A507E392"/>
<dbReference type="Gene3D" id="3.40.50.300">
    <property type="entry name" value="P-loop containing nucleotide triphosphate hydrolases"/>
    <property type="match status" value="1"/>
</dbReference>
<dbReference type="SUPFAM" id="SSF52540">
    <property type="entry name" value="P-loop containing nucleoside triphosphate hydrolases"/>
    <property type="match status" value="1"/>
</dbReference>
<gene>
    <name evidence="2" type="ORF">PhCBS80983_g03573</name>
</gene>
<protein>
    <recommendedName>
        <fullName evidence="4">Phosphoribulokinase/uridine kinase domain-containing protein</fullName>
    </recommendedName>
</protein>